<keyword evidence="1" id="KW-0812">Transmembrane</keyword>
<proteinExistence type="predicted"/>
<organism evidence="2 3">
    <name type="scientific">Mucilaginibacter xinganensis</name>
    <dbReference type="NCBI Taxonomy" id="1234841"/>
    <lineage>
        <taxon>Bacteria</taxon>
        <taxon>Pseudomonadati</taxon>
        <taxon>Bacteroidota</taxon>
        <taxon>Sphingobacteriia</taxon>
        <taxon>Sphingobacteriales</taxon>
        <taxon>Sphingobacteriaceae</taxon>
        <taxon>Mucilaginibacter</taxon>
    </lineage>
</organism>
<accession>A0A223P026</accession>
<protein>
    <submittedName>
        <fullName evidence="2">Uncharacterized protein</fullName>
    </submittedName>
</protein>
<name>A0A223P026_9SPHI</name>
<dbReference type="EMBL" id="CP022743">
    <property type="protein sequence ID" value="ASU35181.1"/>
    <property type="molecule type" value="Genomic_DNA"/>
</dbReference>
<sequence>MRYLLIALLGLNNNILFILNFSQFIARGFLRNTGGFYPAGIALTEKSFTQNQFNPN</sequence>
<gene>
    <name evidence="2" type="ORF">MuYL_3296</name>
</gene>
<dbReference type="KEGG" id="muc:MuYL_3296"/>
<keyword evidence="3" id="KW-1185">Reference proteome</keyword>
<keyword evidence="1" id="KW-1133">Transmembrane helix</keyword>
<dbReference type="Proteomes" id="UP000215002">
    <property type="component" value="Chromosome"/>
</dbReference>
<evidence type="ECO:0000313" key="2">
    <source>
        <dbReference type="EMBL" id="ASU35181.1"/>
    </source>
</evidence>
<feature type="transmembrane region" description="Helical" evidence="1">
    <location>
        <begin position="6"/>
        <end position="26"/>
    </location>
</feature>
<reference evidence="2 3" key="1">
    <citation type="submission" date="2017-08" db="EMBL/GenBank/DDBJ databases">
        <title>Complete genome sequence of Mucilaginibacter sp. strain BJC16-A31.</title>
        <authorList>
            <consortium name="Henan University of Science and Technology"/>
            <person name="You X."/>
        </authorList>
    </citation>
    <scope>NUCLEOTIDE SEQUENCE [LARGE SCALE GENOMIC DNA]</scope>
    <source>
        <strain evidence="2 3">BJC16-A31</strain>
    </source>
</reference>
<evidence type="ECO:0000256" key="1">
    <source>
        <dbReference type="SAM" id="Phobius"/>
    </source>
</evidence>
<dbReference type="AlphaFoldDB" id="A0A223P026"/>
<keyword evidence="1" id="KW-0472">Membrane</keyword>
<evidence type="ECO:0000313" key="3">
    <source>
        <dbReference type="Proteomes" id="UP000215002"/>
    </source>
</evidence>